<dbReference type="InterPro" id="IPR014284">
    <property type="entry name" value="RNA_pol_sigma-70_dom"/>
</dbReference>
<dbReference type="PANTHER" id="PTHR43133:SF8">
    <property type="entry name" value="RNA POLYMERASE SIGMA FACTOR HI_1459-RELATED"/>
    <property type="match status" value="1"/>
</dbReference>
<evidence type="ECO:0000259" key="6">
    <source>
        <dbReference type="Pfam" id="PF04542"/>
    </source>
</evidence>
<dbReference type="GO" id="GO:0006352">
    <property type="term" value="P:DNA-templated transcription initiation"/>
    <property type="evidence" value="ECO:0007669"/>
    <property type="project" value="InterPro"/>
</dbReference>
<dbReference type="Pfam" id="PF04542">
    <property type="entry name" value="Sigma70_r2"/>
    <property type="match status" value="1"/>
</dbReference>
<feature type="domain" description="RNA polymerase sigma-70 region 2" evidence="6">
    <location>
        <begin position="16"/>
        <end position="76"/>
    </location>
</feature>
<dbReference type="InterPro" id="IPR013249">
    <property type="entry name" value="RNA_pol_sigma70_r4_t2"/>
</dbReference>
<dbReference type="AlphaFoldDB" id="A0A919SWX3"/>
<keyword evidence="3" id="KW-0731">Sigma factor</keyword>
<gene>
    <name evidence="8" type="primary">rpoE_21</name>
    <name evidence="8" type="ORF">Aco04nite_67610</name>
</gene>
<dbReference type="EMBL" id="BOQP01000040">
    <property type="protein sequence ID" value="GIM79850.1"/>
    <property type="molecule type" value="Genomic_DNA"/>
</dbReference>
<comment type="similarity">
    <text evidence="1">Belongs to the sigma-70 factor family. ECF subfamily.</text>
</comment>
<dbReference type="Pfam" id="PF08281">
    <property type="entry name" value="Sigma70_r4_2"/>
    <property type="match status" value="1"/>
</dbReference>
<evidence type="ECO:0000313" key="9">
    <source>
        <dbReference type="Proteomes" id="UP000680865"/>
    </source>
</evidence>
<evidence type="ECO:0000313" key="8">
    <source>
        <dbReference type="EMBL" id="GIM79850.1"/>
    </source>
</evidence>
<dbReference type="PANTHER" id="PTHR43133">
    <property type="entry name" value="RNA POLYMERASE ECF-TYPE SIGMA FACTO"/>
    <property type="match status" value="1"/>
</dbReference>
<evidence type="ECO:0000259" key="7">
    <source>
        <dbReference type="Pfam" id="PF08281"/>
    </source>
</evidence>
<dbReference type="InterPro" id="IPR013325">
    <property type="entry name" value="RNA_pol_sigma_r2"/>
</dbReference>
<dbReference type="NCBIfam" id="TIGR02937">
    <property type="entry name" value="sigma70-ECF"/>
    <property type="match status" value="1"/>
</dbReference>
<dbReference type="Proteomes" id="UP000680865">
    <property type="component" value="Unassembled WGS sequence"/>
</dbReference>
<dbReference type="CDD" id="cd06171">
    <property type="entry name" value="Sigma70_r4"/>
    <property type="match status" value="1"/>
</dbReference>
<keyword evidence="5" id="KW-0804">Transcription</keyword>
<dbReference type="InterPro" id="IPR039425">
    <property type="entry name" value="RNA_pol_sigma-70-like"/>
</dbReference>
<evidence type="ECO:0000256" key="4">
    <source>
        <dbReference type="ARBA" id="ARBA00023125"/>
    </source>
</evidence>
<dbReference type="GO" id="GO:0003677">
    <property type="term" value="F:DNA binding"/>
    <property type="evidence" value="ECO:0007669"/>
    <property type="project" value="UniProtKB-KW"/>
</dbReference>
<feature type="domain" description="RNA polymerase sigma factor 70 region 4 type 2" evidence="7">
    <location>
        <begin position="103"/>
        <end position="153"/>
    </location>
</feature>
<comment type="caution">
    <text evidence="8">The sequence shown here is derived from an EMBL/GenBank/DDBJ whole genome shotgun (WGS) entry which is preliminary data.</text>
</comment>
<dbReference type="SUPFAM" id="SSF88659">
    <property type="entry name" value="Sigma3 and sigma4 domains of RNA polymerase sigma factors"/>
    <property type="match status" value="1"/>
</dbReference>
<evidence type="ECO:0000256" key="1">
    <source>
        <dbReference type="ARBA" id="ARBA00010641"/>
    </source>
</evidence>
<dbReference type="InterPro" id="IPR036388">
    <property type="entry name" value="WH-like_DNA-bd_sf"/>
</dbReference>
<protein>
    <submittedName>
        <fullName evidence="8">DNA-directed RNA polymerase sigma-70 factor</fullName>
    </submittedName>
</protein>
<keyword evidence="4" id="KW-0238">DNA-binding</keyword>
<dbReference type="Gene3D" id="1.10.1740.10">
    <property type="match status" value="1"/>
</dbReference>
<keyword evidence="2" id="KW-0805">Transcription regulation</keyword>
<evidence type="ECO:0000256" key="2">
    <source>
        <dbReference type="ARBA" id="ARBA00023015"/>
    </source>
</evidence>
<keyword evidence="9" id="KW-1185">Reference proteome</keyword>
<dbReference type="GO" id="GO:0016987">
    <property type="term" value="F:sigma factor activity"/>
    <property type="evidence" value="ECO:0007669"/>
    <property type="project" value="UniProtKB-KW"/>
</dbReference>
<name>A0A919SWX3_9ACTN</name>
<dbReference type="RefSeq" id="WP_213001253.1">
    <property type="nucleotide sequence ID" value="NZ_BAAATW010000028.1"/>
</dbReference>
<reference evidence="8" key="1">
    <citation type="submission" date="2021-03" db="EMBL/GenBank/DDBJ databases">
        <title>Whole genome shotgun sequence of Actinoplanes consettensis NBRC 14913.</title>
        <authorList>
            <person name="Komaki H."/>
            <person name="Tamura T."/>
        </authorList>
    </citation>
    <scope>NUCLEOTIDE SEQUENCE</scope>
    <source>
        <strain evidence="8">NBRC 14913</strain>
    </source>
</reference>
<dbReference type="Gene3D" id="1.10.10.10">
    <property type="entry name" value="Winged helix-like DNA-binding domain superfamily/Winged helix DNA-binding domain"/>
    <property type="match status" value="1"/>
</dbReference>
<keyword evidence="8" id="KW-0240">DNA-directed RNA polymerase</keyword>
<dbReference type="SUPFAM" id="SSF88946">
    <property type="entry name" value="Sigma2 domain of RNA polymerase sigma factors"/>
    <property type="match status" value="1"/>
</dbReference>
<evidence type="ECO:0000256" key="5">
    <source>
        <dbReference type="ARBA" id="ARBA00023163"/>
    </source>
</evidence>
<evidence type="ECO:0000256" key="3">
    <source>
        <dbReference type="ARBA" id="ARBA00023082"/>
    </source>
</evidence>
<proteinExistence type="inferred from homology"/>
<dbReference type="GO" id="GO:0000428">
    <property type="term" value="C:DNA-directed RNA polymerase complex"/>
    <property type="evidence" value="ECO:0007669"/>
    <property type="project" value="UniProtKB-KW"/>
</dbReference>
<organism evidence="8 9">
    <name type="scientific">Winogradskya consettensis</name>
    <dbReference type="NCBI Taxonomy" id="113560"/>
    <lineage>
        <taxon>Bacteria</taxon>
        <taxon>Bacillati</taxon>
        <taxon>Actinomycetota</taxon>
        <taxon>Actinomycetes</taxon>
        <taxon>Micromonosporales</taxon>
        <taxon>Micromonosporaceae</taxon>
        <taxon>Winogradskya</taxon>
    </lineage>
</organism>
<dbReference type="InterPro" id="IPR013324">
    <property type="entry name" value="RNA_pol_sigma_r3/r4-like"/>
</dbReference>
<dbReference type="InterPro" id="IPR007627">
    <property type="entry name" value="RNA_pol_sigma70_r2"/>
</dbReference>
<accession>A0A919SWX3</accession>
<sequence length="168" mass="19202">MDEDSFSDFYTAQFADLWRFARRRTETGEDADDITAETFAVAWRRRDDIPAEGARLWLFGVARNVLANQHRESRRRGRLHLKIATEDPPPVALEPPDPAAAGLWHALAALNPDDRELLLLRAWDRLAVTEIATLFNTSAATVSSRLHKARRRLDQHLDTARPREDEHA</sequence>